<dbReference type="RefSeq" id="WP_215340611.1">
    <property type="nucleotide sequence ID" value="NZ_JAGSGD010000001.1"/>
</dbReference>
<reference evidence="2" key="1">
    <citation type="submission" date="2021-01" db="EMBL/GenBank/DDBJ databases">
        <title>Genome sequence of Phenylobacterium sp. 20VBR1 isolated from a valley glaceir, Ny-Alesund, Svalbard.</title>
        <authorList>
            <person name="Thomas F.A."/>
            <person name="Krishnan K.P."/>
            <person name="Sinha R.K."/>
        </authorList>
    </citation>
    <scope>NUCLEOTIDE SEQUENCE</scope>
    <source>
        <strain evidence="2">20VBR1</strain>
    </source>
</reference>
<sequence length="79" mass="9253">MCNEYQFRVRRGEYDWQFSQIHVPINWTDAELNRPCDRLFKPTNRATMVRAIDPADPMAGVEGLEARWGHVWTTSKTQG</sequence>
<accession>A0A941D366</accession>
<keyword evidence="3" id="KW-1185">Reference proteome</keyword>
<evidence type="ECO:0000313" key="1">
    <source>
        <dbReference type="EMBL" id="MBR7619978.1"/>
    </source>
</evidence>
<dbReference type="EMBL" id="JAGSGD010000001">
    <property type="protein sequence ID" value="MBR7619978.1"/>
    <property type="molecule type" value="Genomic_DNA"/>
</dbReference>
<dbReference type="EMBL" id="CP068570">
    <property type="protein sequence ID" value="QQZ48890.1"/>
    <property type="molecule type" value="Genomic_DNA"/>
</dbReference>
<dbReference type="AlphaFoldDB" id="A0A941D366"/>
<evidence type="ECO:0000313" key="2">
    <source>
        <dbReference type="EMBL" id="QQZ48890.1"/>
    </source>
</evidence>
<gene>
    <name evidence="1" type="ORF">JKL49_11310</name>
    <name evidence="2" type="ORF">JKL49_16515</name>
</gene>
<proteinExistence type="predicted"/>
<organism evidence="1 3">
    <name type="scientific">Phenylobacterium glaciei</name>
    <dbReference type="NCBI Taxonomy" id="2803784"/>
    <lineage>
        <taxon>Bacteria</taxon>
        <taxon>Pseudomonadati</taxon>
        <taxon>Pseudomonadota</taxon>
        <taxon>Alphaproteobacteria</taxon>
        <taxon>Caulobacterales</taxon>
        <taxon>Caulobacteraceae</taxon>
        <taxon>Phenylobacterium</taxon>
    </lineage>
</organism>
<protein>
    <submittedName>
        <fullName evidence="1">Uncharacterized protein</fullName>
    </submittedName>
</protein>
<evidence type="ECO:0000313" key="3">
    <source>
        <dbReference type="Proteomes" id="UP000622580"/>
    </source>
</evidence>
<reference evidence="1" key="2">
    <citation type="submission" date="2021-04" db="EMBL/GenBank/DDBJ databases">
        <title>Draft genome assembly of strain Phenylobacterium sp. 20VBR1 using MiniION and Illumina platforms.</title>
        <authorList>
            <person name="Thomas F.A."/>
            <person name="Krishnan K.P."/>
            <person name="Sinha R.K."/>
        </authorList>
    </citation>
    <scope>NUCLEOTIDE SEQUENCE</scope>
    <source>
        <strain evidence="1">20VBR1</strain>
    </source>
</reference>
<dbReference type="Proteomes" id="UP000622580">
    <property type="component" value="Unassembled WGS sequence"/>
</dbReference>
<name>A0A941D366_9CAUL</name>